<evidence type="ECO:0000313" key="4">
    <source>
        <dbReference type="EMBL" id="CAE0770308.1"/>
    </source>
</evidence>
<gene>
    <name evidence="4" type="ORF">PCAR00345_LOCUS22920</name>
    <name evidence="5" type="ORF">PCAR00345_LOCUS22924</name>
</gene>
<reference evidence="5" key="1">
    <citation type="submission" date="2021-01" db="EMBL/GenBank/DDBJ databases">
        <authorList>
            <person name="Corre E."/>
            <person name="Pelletier E."/>
            <person name="Niang G."/>
            <person name="Scheremetjew M."/>
            <person name="Finn R."/>
            <person name="Kale V."/>
            <person name="Holt S."/>
            <person name="Cochrane G."/>
            <person name="Meng A."/>
            <person name="Brown T."/>
            <person name="Cohen L."/>
        </authorList>
    </citation>
    <scope>NUCLEOTIDE SEQUENCE</scope>
    <source>
        <strain evidence="5">CCMP645</strain>
    </source>
</reference>
<keyword evidence="1" id="KW-0479">Metal-binding</keyword>
<dbReference type="EMBL" id="HBIZ01035978">
    <property type="protein sequence ID" value="CAE0770312.1"/>
    <property type="molecule type" value="Transcribed_RNA"/>
</dbReference>
<sequence length="497" mass="53571">MSVGTEDSGEGLRSRMIAQKRCILSDVLHRHAGYAAIRKPGWETVCRKSSHCRKQRCSLLLFFACAAWYADALSVSTSGLNAAEQVCVADAMLAATGFQWRVTDTNPTGRRAALLHDLAEEQDHQQLIDEVAALLDAASVQSPLLLSLAPAALDGEDPASVAAAVEEAYLLHVAEYGLCDPVETHHISWTAECAAPVSNVLLDAAHDGASGRWDVSRVVALDGVVDEALRRRLLSLLGDGDDWEPARGPDRRVWHDRAFSDTTQHGASHSGASWGLSGERIRALCQTANEGGAPPEAIVELQSRLCELLRHFNAVNVTVCRMPNAVFGEEVPPIAANAPVFADGDCYGWHIDADPLLVPPSPWTDAFGRYPNRSPAKPRFVSALVYLSPEWRPEWGAPTRFLDLPTSKVLEIAPTPGRLVLLDQDVSHAVTAPTAEAGGRPRYSLVLKLVLHATENAGQPSGGSEAQEQLVVRISSPSWPEEKMGSALQVPDNEVIG</sequence>
<evidence type="ECO:0000313" key="5">
    <source>
        <dbReference type="EMBL" id="CAE0770312.1"/>
    </source>
</evidence>
<accession>A0A6S9YW04</accession>
<dbReference type="PROSITE" id="PS51471">
    <property type="entry name" value="FE2OG_OXY"/>
    <property type="match status" value="1"/>
</dbReference>
<name>A0A6S9YW04_CHRCT</name>
<feature type="region of interest" description="Disordered" evidence="2">
    <location>
        <begin position="476"/>
        <end position="497"/>
    </location>
</feature>
<dbReference type="InterPro" id="IPR005123">
    <property type="entry name" value="Oxoglu/Fe-dep_dioxygenase_dom"/>
</dbReference>
<dbReference type="InterPro" id="IPR044862">
    <property type="entry name" value="Pro_4_hyd_alph_FE2OG_OXY"/>
</dbReference>
<dbReference type="GO" id="GO:0016491">
    <property type="term" value="F:oxidoreductase activity"/>
    <property type="evidence" value="ECO:0007669"/>
    <property type="project" value="UniProtKB-KW"/>
</dbReference>
<dbReference type="Pfam" id="PF13640">
    <property type="entry name" value="2OG-FeII_Oxy_3"/>
    <property type="match status" value="1"/>
</dbReference>
<organism evidence="5">
    <name type="scientific">Chrysotila carterae</name>
    <name type="common">Marine alga</name>
    <name type="synonym">Syracosphaera carterae</name>
    <dbReference type="NCBI Taxonomy" id="13221"/>
    <lineage>
        <taxon>Eukaryota</taxon>
        <taxon>Haptista</taxon>
        <taxon>Haptophyta</taxon>
        <taxon>Prymnesiophyceae</taxon>
        <taxon>Isochrysidales</taxon>
        <taxon>Isochrysidaceae</taxon>
        <taxon>Chrysotila</taxon>
    </lineage>
</organism>
<evidence type="ECO:0000256" key="2">
    <source>
        <dbReference type="SAM" id="MobiDB-lite"/>
    </source>
</evidence>
<dbReference type="Gene3D" id="2.60.120.620">
    <property type="entry name" value="q2cbj1_9rhob like domain"/>
    <property type="match status" value="1"/>
</dbReference>
<evidence type="ECO:0000256" key="1">
    <source>
        <dbReference type="RuleBase" id="RU003682"/>
    </source>
</evidence>
<dbReference type="AlphaFoldDB" id="A0A6S9YW04"/>
<dbReference type="EMBL" id="HBIZ01035974">
    <property type="protein sequence ID" value="CAE0770308.1"/>
    <property type="molecule type" value="Transcribed_RNA"/>
</dbReference>
<protein>
    <recommendedName>
        <fullName evidence="3">Fe2OG dioxygenase domain-containing protein</fullName>
    </recommendedName>
</protein>
<dbReference type="GO" id="GO:0046872">
    <property type="term" value="F:metal ion binding"/>
    <property type="evidence" value="ECO:0007669"/>
    <property type="project" value="UniProtKB-KW"/>
</dbReference>
<keyword evidence="1" id="KW-0560">Oxidoreductase</keyword>
<evidence type="ECO:0000259" key="3">
    <source>
        <dbReference type="PROSITE" id="PS51471"/>
    </source>
</evidence>
<proteinExistence type="inferred from homology"/>
<keyword evidence="1" id="KW-0408">Iron</keyword>
<comment type="similarity">
    <text evidence="1">Belongs to the iron/ascorbate-dependent oxidoreductase family.</text>
</comment>
<feature type="domain" description="Fe2OG dioxygenase" evidence="3">
    <location>
        <begin position="322"/>
        <end position="451"/>
    </location>
</feature>